<dbReference type="Proteomes" id="UP000189933">
    <property type="component" value="Unassembled WGS sequence"/>
</dbReference>
<feature type="transmembrane region" description="Helical" evidence="2">
    <location>
        <begin position="6"/>
        <end position="23"/>
    </location>
</feature>
<keyword evidence="2" id="KW-0812">Transmembrane</keyword>
<evidence type="ECO:0000256" key="2">
    <source>
        <dbReference type="SAM" id="Phobius"/>
    </source>
</evidence>
<evidence type="ECO:0000256" key="1">
    <source>
        <dbReference type="SAM" id="Coils"/>
    </source>
</evidence>
<organism evidence="5 6">
    <name type="scientific">Carboxydocella sporoproducens DSM 16521</name>
    <dbReference type="NCBI Taxonomy" id="1121270"/>
    <lineage>
        <taxon>Bacteria</taxon>
        <taxon>Bacillati</taxon>
        <taxon>Bacillota</taxon>
        <taxon>Clostridia</taxon>
        <taxon>Eubacteriales</taxon>
        <taxon>Clostridiales Family XVI. Incertae Sedis</taxon>
        <taxon>Carboxydocella</taxon>
    </lineage>
</organism>
<dbReference type="Pfam" id="PF14620">
    <property type="entry name" value="YPEB_PepSY1-2"/>
    <property type="match status" value="1"/>
</dbReference>
<dbReference type="RefSeq" id="WP_078665014.1">
    <property type="nucleotide sequence ID" value="NZ_FUXM01000007.1"/>
</dbReference>
<evidence type="ECO:0000313" key="6">
    <source>
        <dbReference type="Proteomes" id="UP000189933"/>
    </source>
</evidence>
<feature type="domain" description="Sporulation protein YpeB N-terminal" evidence="4">
    <location>
        <begin position="29"/>
        <end position="161"/>
    </location>
</feature>
<protein>
    <submittedName>
        <fullName evidence="5">Germination protein YpeB</fullName>
    </submittedName>
</protein>
<accession>A0A1T4NIC8</accession>
<dbReference type="Pfam" id="PF20769">
    <property type="entry name" value="YPEB_N"/>
    <property type="match status" value="1"/>
</dbReference>
<evidence type="ECO:0000259" key="3">
    <source>
        <dbReference type="Pfam" id="PF14620"/>
    </source>
</evidence>
<sequence length="451" mass="50514">MRGQRIAIFLLSLGLLGVGWWGWQQKMMKEDLEKLLSNHYQRSFYNLADHVGNAEMLLGKSLVAMDPKANAAILADLWYEAITAQENLGQLPLSNSTTVKTAKFLNQLGDYAYFLNKRNAEGKLPGKKEREQLQKLYRQAQKLNAELQVAVQDVQDGRVYLAEVRRESGSTLGRQARKPQPLDMKPVAKAMQDTPALIYDGPFSEHLERALPRGLSGENITLARAMDIARSFIDGQGKVWEVRTKGDVRGKIPAFSLELVPAGKTSEERIIMDISKKGGKVIWMLHRRKLAEPVLSAEEAEKRAVAFARLRGYDNLAPTYVLREDGIATVALVAVQDGVLLYPDLVKIKVALDNGQILGFEATGYLMSHIQRQLPPVLVKPEAIKKKLPPELKVEHIKLALIPTPSRNEILCWEVKGKLAGELYYEYFNVKNGSVEKVLKVIETQFGSLTM</sequence>
<feature type="domain" description="Sporulation protein YpeB PepSY1 and PepSY2" evidence="3">
    <location>
        <begin position="184"/>
        <end position="375"/>
    </location>
</feature>
<dbReference type="InterPro" id="IPR014239">
    <property type="entry name" value="YpeB_PepSY1-2"/>
</dbReference>
<dbReference type="EMBL" id="FUXM01000007">
    <property type="protein sequence ID" value="SJZ78883.1"/>
    <property type="molecule type" value="Genomic_DNA"/>
</dbReference>
<feature type="coiled-coil region" evidence="1">
    <location>
        <begin position="126"/>
        <end position="153"/>
    </location>
</feature>
<proteinExistence type="predicted"/>
<dbReference type="InterPro" id="IPR048402">
    <property type="entry name" value="YpeB_N"/>
</dbReference>
<name>A0A1T4NIC8_9FIRM</name>
<reference evidence="6" key="1">
    <citation type="submission" date="2017-02" db="EMBL/GenBank/DDBJ databases">
        <authorList>
            <person name="Varghese N."/>
            <person name="Submissions S."/>
        </authorList>
    </citation>
    <scope>NUCLEOTIDE SEQUENCE [LARGE SCALE GENOMIC DNA]</scope>
    <source>
        <strain evidence="6">DSM 16521</strain>
    </source>
</reference>
<dbReference type="GO" id="GO:0009847">
    <property type="term" value="P:spore germination"/>
    <property type="evidence" value="ECO:0007669"/>
    <property type="project" value="InterPro"/>
</dbReference>
<evidence type="ECO:0000313" key="5">
    <source>
        <dbReference type="EMBL" id="SJZ78883.1"/>
    </source>
</evidence>
<evidence type="ECO:0000259" key="4">
    <source>
        <dbReference type="Pfam" id="PF20769"/>
    </source>
</evidence>
<keyword evidence="2" id="KW-1133">Transmembrane helix</keyword>
<keyword evidence="6" id="KW-1185">Reference proteome</keyword>
<keyword evidence="2" id="KW-0472">Membrane</keyword>
<dbReference type="OrthoDB" id="2372097at2"/>
<dbReference type="NCBIfam" id="TIGR02889">
    <property type="entry name" value="spore_YpeB"/>
    <property type="match status" value="1"/>
</dbReference>
<dbReference type="AlphaFoldDB" id="A0A1T4NIC8"/>
<gene>
    <name evidence="5" type="ORF">SAMN02745885_00917</name>
</gene>
<keyword evidence="1" id="KW-0175">Coiled coil</keyword>